<accession>A0A226F003</accession>
<gene>
    <name evidence="2" type="ORF">Fcan01_01096</name>
</gene>
<keyword evidence="1" id="KW-0472">Membrane</keyword>
<proteinExistence type="predicted"/>
<dbReference type="AlphaFoldDB" id="A0A226F003"/>
<evidence type="ECO:0000313" key="2">
    <source>
        <dbReference type="EMBL" id="OXA62226.1"/>
    </source>
</evidence>
<evidence type="ECO:0000256" key="1">
    <source>
        <dbReference type="SAM" id="Phobius"/>
    </source>
</evidence>
<dbReference type="OrthoDB" id="619536at2759"/>
<name>A0A226F003_FOLCA</name>
<evidence type="ECO:0008006" key="4">
    <source>
        <dbReference type="Google" id="ProtNLM"/>
    </source>
</evidence>
<reference evidence="2 3" key="1">
    <citation type="submission" date="2015-12" db="EMBL/GenBank/DDBJ databases">
        <title>The genome of Folsomia candida.</title>
        <authorList>
            <person name="Faddeeva A."/>
            <person name="Derks M.F."/>
            <person name="Anvar Y."/>
            <person name="Smit S."/>
            <person name="Van Straalen N."/>
            <person name="Roelofs D."/>
        </authorList>
    </citation>
    <scope>NUCLEOTIDE SEQUENCE [LARGE SCALE GENOMIC DNA]</scope>
    <source>
        <strain evidence="2 3">VU population</strain>
        <tissue evidence="2">Whole body</tissue>
    </source>
</reference>
<keyword evidence="1" id="KW-0812">Transmembrane</keyword>
<dbReference type="Proteomes" id="UP000198287">
    <property type="component" value="Unassembled WGS sequence"/>
</dbReference>
<keyword evidence="3" id="KW-1185">Reference proteome</keyword>
<protein>
    <recommendedName>
        <fullName evidence="4">Diacylglycerol O-acyltransferase</fullName>
    </recommendedName>
</protein>
<evidence type="ECO:0000313" key="3">
    <source>
        <dbReference type="Proteomes" id="UP000198287"/>
    </source>
</evidence>
<organism evidence="2 3">
    <name type="scientific">Folsomia candida</name>
    <name type="common">Springtail</name>
    <dbReference type="NCBI Taxonomy" id="158441"/>
    <lineage>
        <taxon>Eukaryota</taxon>
        <taxon>Metazoa</taxon>
        <taxon>Ecdysozoa</taxon>
        <taxon>Arthropoda</taxon>
        <taxon>Hexapoda</taxon>
        <taxon>Collembola</taxon>
        <taxon>Entomobryomorpha</taxon>
        <taxon>Isotomoidea</taxon>
        <taxon>Isotomidae</taxon>
        <taxon>Proisotominae</taxon>
        <taxon>Folsomia</taxon>
    </lineage>
</organism>
<sequence length="476" mass="54373">MVTFRRFMRELILVILTILGVATLPITASVFCTLLLYREIVIKFVKYFKSDWIPLNLFSCYGAVDDIYNKPLAGIGIVIYLDKKISQDVIFKRMEALIAKRNGAELKCRLTRLGGFFFWEPIPNFELSSCLGVNYSDDFEYFDTFKGQCVLEPFKKGCPLWEATLFPNIDKDGNYAFLIRWHHSLMDMNSIITLFRNLGDPDPEQDVLLDQIVARITEKYSPKIGILYILDFLFISPFRSGYMAYNMLNENEWTRTPITGKSVHHVEQLDLNGVKQISKMAGQSIQTILLTALTGAIRKSLRFDDVTEVKMNFALVFPIPGHPARDRMTNHMWLAPLKLPVSDADPLNRMKSISSQITNLAKSPILLWLVLGDLFFCLTSSLINKKFVPREIFSGIISNGITLRKPEHITGIAVSKFEIMTGRGLNSVPVVFNFFTVCDYIDFGIWADRGLFSGKDALETFAKSFRMELKTLENYK</sequence>
<keyword evidence="1" id="KW-1133">Transmembrane helix</keyword>
<comment type="caution">
    <text evidence="2">The sequence shown here is derived from an EMBL/GenBank/DDBJ whole genome shotgun (WGS) entry which is preliminary data.</text>
</comment>
<feature type="transmembrane region" description="Helical" evidence="1">
    <location>
        <begin position="12"/>
        <end position="37"/>
    </location>
</feature>
<dbReference type="EMBL" id="LNIX01000001">
    <property type="protein sequence ID" value="OXA62226.1"/>
    <property type="molecule type" value="Genomic_DNA"/>
</dbReference>